<protein>
    <recommendedName>
        <fullName evidence="2">HhH-GPD domain-containing protein</fullName>
    </recommendedName>
</protein>
<feature type="non-terminal residue" evidence="1">
    <location>
        <position position="207"/>
    </location>
</feature>
<accession>A0A382T5J9</accession>
<sequence length="207" mass="22589">MGALEEIFQVHGQDAEKRAADLPALYEGARALAVVDVVASRQRPYQTRVLPMVDAYRDSRDDHGLRQLRDRSPNDILKLRTSQDEGGVMQRVAGGLVAFAEDHGLESDDSACRQWAYWVDPVAHAPKLDPYVGSIKGIGPALFAYLRLLSGADTLKPDVQTRKVLGTLGFDVPDEPSALLLVAKVAASELGISMAALDQLLWWATQP</sequence>
<name>A0A382T5J9_9ZZZZ</name>
<reference evidence="1" key="1">
    <citation type="submission" date="2018-05" db="EMBL/GenBank/DDBJ databases">
        <authorList>
            <person name="Lanie J.A."/>
            <person name="Ng W.-L."/>
            <person name="Kazmierczak K.M."/>
            <person name="Andrzejewski T.M."/>
            <person name="Davidsen T.M."/>
            <person name="Wayne K.J."/>
            <person name="Tettelin H."/>
            <person name="Glass J.I."/>
            <person name="Rusch D."/>
            <person name="Podicherti R."/>
            <person name="Tsui H.-C.T."/>
            <person name="Winkler M.E."/>
        </authorList>
    </citation>
    <scope>NUCLEOTIDE SEQUENCE</scope>
</reference>
<dbReference type="EMBL" id="UINC01133625">
    <property type="protein sequence ID" value="SVD16668.1"/>
    <property type="molecule type" value="Genomic_DNA"/>
</dbReference>
<evidence type="ECO:0008006" key="2">
    <source>
        <dbReference type="Google" id="ProtNLM"/>
    </source>
</evidence>
<organism evidence="1">
    <name type="scientific">marine metagenome</name>
    <dbReference type="NCBI Taxonomy" id="408172"/>
    <lineage>
        <taxon>unclassified sequences</taxon>
        <taxon>metagenomes</taxon>
        <taxon>ecological metagenomes</taxon>
    </lineage>
</organism>
<gene>
    <name evidence="1" type="ORF">METZ01_LOCUS369522</name>
</gene>
<proteinExistence type="predicted"/>
<dbReference type="AlphaFoldDB" id="A0A382T5J9"/>
<evidence type="ECO:0000313" key="1">
    <source>
        <dbReference type="EMBL" id="SVD16668.1"/>
    </source>
</evidence>